<proteinExistence type="predicted"/>
<dbReference type="AlphaFoldDB" id="A0A5B7F8E0"/>
<evidence type="ECO:0000313" key="2">
    <source>
        <dbReference type="EMBL" id="MPC41378.1"/>
    </source>
</evidence>
<feature type="transmembrane region" description="Helical" evidence="1">
    <location>
        <begin position="67"/>
        <end position="86"/>
    </location>
</feature>
<keyword evidence="1" id="KW-0472">Membrane</keyword>
<keyword evidence="1" id="KW-0812">Transmembrane</keyword>
<evidence type="ECO:0000256" key="1">
    <source>
        <dbReference type="SAM" id="Phobius"/>
    </source>
</evidence>
<keyword evidence="3" id="KW-1185">Reference proteome</keyword>
<accession>A0A5B7F8E0</accession>
<keyword evidence="1" id="KW-1133">Transmembrane helix</keyword>
<comment type="caution">
    <text evidence="2">The sequence shown here is derived from an EMBL/GenBank/DDBJ whole genome shotgun (WGS) entry which is preliminary data.</text>
</comment>
<dbReference type="EMBL" id="VSRR010005034">
    <property type="protein sequence ID" value="MPC41378.1"/>
    <property type="molecule type" value="Genomic_DNA"/>
</dbReference>
<dbReference type="Proteomes" id="UP000324222">
    <property type="component" value="Unassembled WGS sequence"/>
</dbReference>
<reference evidence="2 3" key="1">
    <citation type="submission" date="2019-05" db="EMBL/GenBank/DDBJ databases">
        <title>Another draft genome of Portunus trituberculatus and its Hox gene families provides insights of decapod evolution.</title>
        <authorList>
            <person name="Jeong J.-H."/>
            <person name="Song I."/>
            <person name="Kim S."/>
            <person name="Choi T."/>
            <person name="Kim D."/>
            <person name="Ryu S."/>
            <person name="Kim W."/>
        </authorList>
    </citation>
    <scope>NUCLEOTIDE SEQUENCE [LARGE SCALE GENOMIC DNA]</scope>
    <source>
        <tissue evidence="2">Muscle</tissue>
    </source>
</reference>
<protein>
    <submittedName>
        <fullName evidence="2">Uncharacterized protein</fullName>
    </submittedName>
</protein>
<name>A0A5B7F8E0_PORTR</name>
<evidence type="ECO:0000313" key="3">
    <source>
        <dbReference type="Proteomes" id="UP000324222"/>
    </source>
</evidence>
<sequence>MAATDSLMTRLQQKSSRFYFYTYHTESDYTQILLPPPGGGGGDGGGGVPGEAAATCSEGLSDGEIDMAVIVIVSSLPSAVVCMFVCRLFSEMPSPLATTIFQDHSDN</sequence>
<gene>
    <name evidence="2" type="ORF">E2C01_034967</name>
</gene>
<organism evidence="2 3">
    <name type="scientific">Portunus trituberculatus</name>
    <name type="common">Swimming crab</name>
    <name type="synonym">Neptunus trituberculatus</name>
    <dbReference type="NCBI Taxonomy" id="210409"/>
    <lineage>
        <taxon>Eukaryota</taxon>
        <taxon>Metazoa</taxon>
        <taxon>Ecdysozoa</taxon>
        <taxon>Arthropoda</taxon>
        <taxon>Crustacea</taxon>
        <taxon>Multicrustacea</taxon>
        <taxon>Malacostraca</taxon>
        <taxon>Eumalacostraca</taxon>
        <taxon>Eucarida</taxon>
        <taxon>Decapoda</taxon>
        <taxon>Pleocyemata</taxon>
        <taxon>Brachyura</taxon>
        <taxon>Eubrachyura</taxon>
        <taxon>Portunoidea</taxon>
        <taxon>Portunidae</taxon>
        <taxon>Portuninae</taxon>
        <taxon>Portunus</taxon>
    </lineage>
</organism>